<dbReference type="RefSeq" id="WP_010963934.1">
    <property type="nucleotide sequence ID" value="NC_003030.1"/>
</dbReference>
<dbReference type="AlphaFoldDB" id="Q97LE7"/>
<evidence type="ECO:0000313" key="2">
    <source>
        <dbReference type="Proteomes" id="UP000000814"/>
    </source>
</evidence>
<dbReference type="SUPFAM" id="SSF47240">
    <property type="entry name" value="Ferritin-like"/>
    <property type="match status" value="1"/>
</dbReference>
<dbReference type="HOGENOM" id="CLU_191305_0_0_9"/>
<name>Q97LE7_CLOAB</name>
<dbReference type="GeneID" id="44997125"/>
<dbReference type="EMBL" id="AE001437">
    <property type="protein sequence ID" value="AAK78592.1"/>
    <property type="molecule type" value="Genomic_DNA"/>
</dbReference>
<dbReference type="OrthoDB" id="1913674at2"/>
<reference evidence="1 2" key="1">
    <citation type="journal article" date="2001" name="J. Bacteriol.">
        <title>Genome sequence and comparative analysis of the solvent-producing bacterium Clostridium acetobutylicum.</title>
        <authorList>
            <person name="Nolling J."/>
            <person name="Breton G."/>
            <person name="Omelchenko M.V."/>
            <person name="Makarova K.S."/>
            <person name="Zeng Q."/>
            <person name="Gibson R."/>
            <person name="Lee H.M."/>
            <person name="Dubois J."/>
            <person name="Qiu D."/>
            <person name="Hitti J."/>
            <person name="Wolf Y.I."/>
            <person name="Tatusov R.L."/>
            <person name="Sabathe F."/>
            <person name="Doucette-Stamm L."/>
            <person name="Soucaille P."/>
            <person name="Daly M.J."/>
            <person name="Bennett G.N."/>
            <person name="Koonin E.V."/>
            <person name="Smith D.R."/>
        </authorList>
    </citation>
    <scope>NUCLEOTIDE SEQUENCE [LARGE SCALE GENOMIC DNA]</scope>
    <source>
        <strain evidence="2">ATCC 824 / DSM 792 / JCM 1419 / LMG 5710 / VKM B-1787</strain>
    </source>
</reference>
<dbReference type="STRING" id="272562.CA_C0614"/>
<proteinExistence type="predicted"/>
<organism evidence="1 2">
    <name type="scientific">Clostridium acetobutylicum (strain ATCC 824 / DSM 792 / JCM 1419 / IAM 19013 / LMG 5710 / NBRC 13948 / NRRL B-527 / VKM B-1787 / 2291 / W)</name>
    <dbReference type="NCBI Taxonomy" id="272562"/>
    <lineage>
        <taxon>Bacteria</taxon>
        <taxon>Bacillati</taxon>
        <taxon>Bacillota</taxon>
        <taxon>Clostridia</taxon>
        <taxon>Eubacteriales</taxon>
        <taxon>Clostridiaceae</taxon>
        <taxon>Clostridium</taxon>
    </lineage>
</organism>
<keyword evidence="1" id="KW-0167">Capsid protein</keyword>
<dbReference type="Proteomes" id="UP000000814">
    <property type="component" value="Chromosome"/>
</dbReference>
<dbReference type="InterPro" id="IPR012347">
    <property type="entry name" value="Ferritin-like"/>
</dbReference>
<accession>Q97LE7</accession>
<sequence length="76" mass="8569">MQQPKLGVHETMELHELLTFKNLCLTKTTVMTGLVSDPNLKSILQDDISTTKRQIGELKELIKDSDMCSPEGVMHQ</sequence>
<protein>
    <submittedName>
        <fullName evidence="1">Spore coat protein F</fullName>
    </submittedName>
</protein>
<dbReference type="PIR" id="E96975">
    <property type="entry name" value="E96975"/>
</dbReference>
<evidence type="ECO:0000313" key="1">
    <source>
        <dbReference type="EMBL" id="AAK78592.1"/>
    </source>
</evidence>
<dbReference type="KEGG" id="cac:CA_C0614"/>
<keyword evidence="2" id="KW-1185">Reference proteome</keyword>
<dbReference type="Gene3D" id="1.20.1260.10">
    <property type="match status" value="1"/>
</dbReference>
<dbReference type="eggNOG" id="ENOG5033AQH">
    <property type="taxonomic scope" value="Bacteria"/>
</dbReference>
<dbReference type="PATRIC" id="fig|272562.8.peg.817"/>
<gene>
    <name evidence="1" type="ordered locus">CA_C0614</name>
</gene>
<dbReference type="InterPro" id="IPR009078">
    <property type="entry name" value="Ferritin-like_SF"/>
</dbReference>
<keyword evidence="1" id="KW-0946">Virion</keyword>